<evidence type="ECO:0000256" key="2">
    <source>
        <dbReference type="SAM" id="MobiDB-lite"/>
    </source>
</evidence>
<keyword evidence="1" id="KW-0863">Zinc-finger</keyword>
<keyword evidence="1" id="KW-0479">Metal-binding</keyword>
<organism evidence="4 5">
    <name type="scientific">Mucuna pruriens</name>
    <name type="common">Velvet bean</name>
    <name type="synonym">Dolichos pruriens</name>
    <dbReference type="NCBI Taxonomy" id="157652"/>
    <lineage>
        <taxon>Eukaryota</taxon>
        <taxon>Viridiplantae</taxon>
        <taxon>Streptophyta</taxon>
        <taxon>Embryophyta</taxon>
        <taxon>Tracheophyta</taxon>
        <taxon>Spermatophyta</taxon>
        <taxon>Magnoliopsida</taxon>
        <taxon>eudicotyledons</taxon>
        <taxon>Gunneridae</taxon>
        <taxon>Pentapetalae</taxon>
        <taxon>rosids</taxon>
        <taxon>fabids</taxon>
        <taxon>Fabales</taxon>
        <taxon>Fabaceae</taxon>
        <taxon>Papilionoideae</taxon>
        <taxon>50 kb inversion clade</taxon>
        <taxon>NPAAA clade</taxon>
        <taxon>indigoferoid/millettioid clade</taxon>
        <taxon>Phaseoleae</taxon>
        <taxon>Mucuna</taxon>
    </lineage>
</organism>
<accession>A0A371FU16</accession>
<dbReference type="OrthoDB" id="1688860at2759"/>
<name>A0A371FU16_MUCPR</name>
<feature type="region of interest" description="Disordered" evidence="2">
    <location>
        <begin position="202"/>
        <end position="225"/>
    </location>
</feature>
<dbReference type="Pfam" id="PF00098">
    <property type="entry name" value="zf-CCHC"/>
    <property type="match status" value="1"/>
</dbReference>
<dbReference type="PANTHER" id="PTHR35317:SF35">
    <property type="entry name" value="DUF4219 DOMAIN-CONTAINING PROTEIN"/>
    <property type="match status" value="1"/>
</dbReference>
<feature type="non-terminal residue" evidence="4">
    <location>
        <position position="225"/>
    </location>
</feature>
<sequence>MVTDTHGRAIMAIVNAILGNLPVFDGKGYEDWCVKMDAILGFQELDEIVKDGFQEPSKNASAEQKETHRENKRLDCKARVLLHQCVSANVFQKISQAATSKQAWDILQQVYGNTGRTKKVKLQSLRRQYELLSMTEQETIADYFNRILVRDNFSSRGGNSFKSRGGKRPIDKRKIQCYNCDKFGHFAHECWQIGNNNFHSKDKKNDQAHLAQEEDGSDSDQVLLM</sequence>
<comment type="caution">
    <text evidence="4">The sequence shown here is derived from an EMBL/GenBank/DDBJ whole genome shotgun (WGS) entry which is preliminary data.</text>
</comment>
<feature type="non-terminal residue" evidence="4">
    <location>
        <position position="1"/>
    </location>
</feature>
<dbReference type="InterPro" id="IPR036875">
    <property type="entry name" value="Znf_CCHC_sf"/>
</dbReference>
<dbReference type="SMART" id="SM00343">
    <property type="entry name" value="ZnF_C2HC"/>
    <property type="match status" value="1"/>
</dbReference>
<feature type="domain" description="CCHC-type" evidence="3">
    <location>
        <begin position="177"/>
        <end position="190"/>
    </location>
</feature>
<protein>
    <recommendedName>
        <fullName evidence="3">CCHC-type domain-containing protein</fullName>
    </recommendedName>
</protein>
<dbReference type="PROSITE" id="PS50158">
    <property type="entry name" value="ZF_CCHC"/>
    <property type="match status" value="1"/>
</dbReference>
<reference evidence="4" key="1">
    <citation type="submission" date="2018-05" db="EMBL/GenBank/DDBJ databases">
        <title>Draft genome of Mucuna pruriens seed.</title>
        <authorList>
            <person name="Nnadi N.E."/>
            <person name="Vos R."/>
            <person name="Hasami M.H."/>
            <person name="Devisetty U.K."/>
            <person name="Aguiy J.C."/>
        </authorList>
    </citation>
    <scope>NUCLEOTIDE SEQUENCE [LARGE SCALE GENOMIC DNA]</scope>
    <source>
        <strain evidence="4">JCA_2017</strain>
    </source>
</reference>
<dbReference type="Proteomes" id="UP000257109">
    <property type="component" value="Unassembled WGS sequence"/>
</dbReference>
<dbReference type="Gene3D" id="4.10.60.10">
    <property type="entry name" value="Zinc finger, CCHC-type"/>
    <property type="match status" value="1"/>
</dbReference>
<evidence type="ECO:0000313" key="4">
    <source>
        <dbReference type="EMBL" id="RDX81771.1"/>
    </source>
</evidence>
<evidence type="ECO:0000259" key="3">
    <source>
        <dbReference type="PROSITE" id="PS50158"/>
    </source>
</evidence>
<dbReference type="AlphaFoldDB" id="A0A371FU16"/>
<evidence type="ECO:0000313" key="5">
    <source>
        <dbReference type="Proteomes" id="UP000257109"/>
    </source>
</evidence>
<proteinExistence type="predicted"/>
<dbReference type="InterPro" id="IPR001878">
    <property type="entry name" value="Znf_CCHC"/>
</dbReference>
<dbReference type="EMBL" id="QJKJ01007832">
    <property type="protein sequence ID" value="RDX81771.1"/>
    <property type="molecule type" value="Genomic_DNA"/>
</dbReference>
<dbReference type="GO" id="GO:0008270">
    <property type="term" value="F:zinc ion binding"/>
    <property type="evidence" value="ECO:0007669"/>
    <property type="project" value="UniProtKB-KW"/>
</dbReference>
<keyword evidence="5" id="KW-1185">Reference proteome</keyword>
<dbReference type="PANTHER" id="PTHR35317">
    <property type="entry name" value="OS04G0629600 PROTEIN"/>
    <property type="match status" value="1"/>
</dbReference>
<dbReference type="GO" id="GO:0003676">
    <property type="term" value="F:nucleic acid binding"/>
    <property type="evidence" value="ECO:0007669"/>
    <property type="project" value="InterPro"/>
</dbReference>
<keyword evidence="1" id="KW-0862">Zinc</keyword>
<dbReference type="SUPFAM" id="SSF57756">
    <property type="entry name" value="Retrovirus zinc finger-like domains"/>
    <property type="match status" value="1"/>
</dbReference>
<evidence type="ECO:0000256" key="1">
    <source>
        <dbReference type="PROSITE-ProRule" id="PRU00047"/>
    </source>
</evidence>
<gene>
    <name evidence="4" type="ORF">CR513_37508</name>
</gene>
<dbReference type="Pfam" id="PF14223">
    <property type="entry name" value="Retrotran_gag_2"/>
    <property type="match status" value="1"/>
</dbReference>